<name>A0A4Y7QK29_9AGAM</name>
<feature type="compositionally biased region" description="Basic and acidic residues" evidence="6">
    <location>
        <begin position="307"/>
        <end position="340"/>
    </location>
</feature>
<dbReference type="Pfam" id="PF12731">
    <property type="entry name" value="Mating_N"/>
    <property type="match status" value="1"/>
</dbReference>
<evidence type="ECO:0000256" key="1">
    <source>
        <dbReference type="ARBA" id="ARBA00005800"/>
    </source>
</evidence>
<feature type="region of interest" description="Disordered" evidence="6">
    <location>
        <begin position="461"/>
        <end position="497"/>
    </location>
</feature>
<organism evidence="8 9">
    <name type="scientific">Rickenella mellea</name>
    <dbReference type="NCBI Taxonomy" id="50990"/>
    <lineage>
        <taxon>Eukaryota</taxon>
        <taxon>Fungi</taxon>
        <taxon>Dikarya</taxon>
        <taxon>Basidiomycota</taxon>
        <taxon>Agaricomycotina</taxon>
        <taxon>Agaricomycetes</taxon>
        <taxon>Hymenochaetales</taxon>
        <taxon>Rickenellaceae</taxon>
        <taxon>Rickenella</taxon>
    </lineage>
</organism>
<keyword evidence="2 5" id="KW-0238">DNA-binding</keyword>
<feature type="compositionally biased region" description="Low complexity" evidence="6">
    <location>
        <begin position="403"/>
        <end position="426"/>
    </location>
</feature>
<feature type="compositionally biased region" description="Low complexity" evidence="6">
    <location>
        <begin position="616"/>
        <end position="626"/>
    </location>
</feature>
<dbReference type="InterPro" id="IPR024333">
    <property type="entry name" value="Mating-type_A-alpha/beta_1_N"/>
</dbReference>
<dbReference type="EMBL" id="ML170158">
    <property type="protein sequence ID" value="TDL28014.1"/>
    <property type="molecule type" value="Genomic_DNA"/>
</dbReference>
<evidence type="ECO:0000313" key="9">
    <source>
        <dbReference type="Proteomes" id="UP000294933"/>
    </source>
</evidence>
<dbReference type="Proteomes" id="UP000294933">
    <property type="component" value="Unassembled WGS sequence"/>
</dbReference>
<feature type="DNA-binding region" description="Homeobox" evidence="5">
    <location>
        <begin position="162"/>
        <end position="231"/>
    </location>
</feature>
<evidence type="ECO:0000256" key="2">
    <source>
        <dbReference type="ARBA" id="ARBA00023125"/>
    </source>
</evidence>
<dbReference type="AlphaFoldDB" id="A0A4Y7QK29"/>
<proteinExistence type="inferred from homology"/>
<comment type="similarity">
    <text evidence="1">Belongs to the TALE/M-ATYP homeobox family.</text>
</comment>
<dbReference type="Gene3D" id="1.10.10.60">
    <property type="entry name" value="Homeodomain-like"/>
    <property type="match status" value="1"/>
</dbReference>
<dbReference type="GO" id="GO:0003677">
    <property type="term" value="F:DNA binding"/>
    <property type="evidence" value="ECO:0007669"/>
    <property type="project" value="UniProtKB-UniRule"/>
</dbReference>
<feature type="domain" description="Homeobox" evidence="7">
    <location>
        <begin position="160"/>
        <end position="230"/>
    </location>
</feature>
<feature type="region of interest" description="Disordered" evidence="6">
    <location>
        <begin position="616"/>
        <end position="636"/>
    </location>
</feature>
<keyword evidence="4 5" id="KW-0539">Nucleus</keyword>
<evidence type="ECO:0000313" key="8">
    <source>
        <dbReference type="EMBL" id="TDL28014.1"/>
    </source>
</evidence>
<evidence type="ECO:0000256" key="6">
    <source>
        <dbReference type="SAM" id="MobiDB-lite"/>
    </source>
</evidence>
<evidence type="ECO:0000256" key="4">
    <source>
        <dbReference type="ARBA" id="ARBA00023242"/>
    </source>
</evidence>
<dbReference type="CDD" id="cd00086">
    <property type="entry name" value="homeodomain"/>
    <property type="match status" value="1"/>
</dbReference>
<dbReference type="GO" id="GO:0006355">
    <property type="term" value="P:regulation of DNA-templated transcription"/>
    <property type="evidence" value="ECO:0007669"/>
    <property type="project" value="InterPro"/>
</dbReference>
<dbReference type="GO" id="GO:0005634">
    <property type="term" value="C:nucleus"/>
    <property type="evidence" value="ECO:0007669"/>
    <property type="project" value="UniProtKB-SubCell"/>
</dbReference>
<dbReference type="PROSITE" id="PS50071">
    <property type="entry name" value="HOMEOBOX_2"/>
    <property type="match status" value="1"/>
</dbReference>
<feature type="region of interest" description="Disordered" evidence="6">
    <location>
        <begin position="1"/>
        <end position="44"/>
    </location>
</feature>
<evidence type="ECO:0000259" key="7">
    <source>
        <dbReference type="PROSITE" id="PS50071"/>
    </source>
</evidence>
<dbReference type="InterPro" id="IPR009057">
    <property type="entry name" value="Homeodomain-like_sf"/>
</dbReference>
<reference evidence="8 9" key="1">
    <citation type="submission" date="2018-06" db="EMBL/GenBank/DDBJ databases">
        <title>A transcriptomic atlas of mushroom development highlights an independent origin of complex multicellularity.</title>
        <authorList>
            <consortium name="DOE Joint Genome Institute"/>
            <person name="Krizsan K."/>
            <person name="Almasi E."/>
            <person name="Merenyi Z."/>
            <person name="Sahu N."/>
            <person name="Viragh M."/>
            <person name="Koszo T."/>
            <person name="Mondo S."/>
            <person name="Kiss B."/>
            <person name="Balint B."/>
            <person name="Kues U."/>
            <person name="Barry K."/>
            <person name="Hegedus J.C."/>
            <person name="Henrissat B."/>
            <person name="Johnson J."/>
            <person name="Lipzen A."/>
            <person name="Ohm R."/>
            <person name="Nagy I."/>
            <person name="Pangilinan J."/>
            <person name="Yan J."/>
            <person name="Xiong Y."/>
            <person name="Grigoriev I.V."/>
            <person name="Hibbett D.S."/>
            <person name="Nagy L.G."/>
        </authorList>
    </citation>
    <scope>NUCLEOTIDE SEQUENCE [LARGE SCALE GENOMIC DNA]</scope>
    <source>
        <strain evidence="8 9">SZMC22713</strain>
    </source>
</reference>
<evidence type="ECO:0000256" key="5">
    <source>
        <dbReference type="PROSITE-ProRule" id="PRU00108"/>
    </source>
</evidence>
<dbReference type="Pfam" id="PF05920">
    <property type="entry name" value="Homeobox_KN"/>
    <property type="match status" value="1"/>
</dbReference>
<dbReference type="VEuPathDB" id="FungiDB:BD410DRAFT_894131"/>
<dbReference type="InterPro" id="IPR008422">
    <property type="entry name" value="KN_HD"/>
</dbReference>
<dbReference type="InterPro" id="IPR001356">
    <property type="entry name" value="HD"/>
</dbReference>
<protein>
    <recommendedName>
        <fullName evidence="7">Homeobox domain-containing protein</fullName>
    </recommendedName>
</protein>
<feature type="region of interest" description="Disordered" evidence="6">
    <location>
        <begin position="307"/>
        <end position="426"/>
    </location>
</feature>
<dbReference type="STRING" id="50990.A0A4Y7QK29"/>
<dbReference type="PANTHER" id="PTHR11850">
    <property type="entry name" value="HOMEOBOX PROTEIN TRANSCRIPTION FACTORS"/>
    <property type="match status" value="1"/>
</dbReference>
<accession>A0A4Y7QK29</accession>
<dbReference type="SUPFAM" id="SSF46689">
    <property type="entry name" value="Homeodomain-like"/>
    <property type="match status" value="1"/>
</dbReference>
<feature type="compositionally biased region" description="Low complexity" evidence="6">
    <location>
        <begin position="33"/>
        <end position="43"/>
    </location>
</feature>
<dbReference type="OrthoDB" id="250329at2759"/>
<sequence>MFGALRTPTSLCSSAEAVQRSTLRGPLQTPMNTHPSPSTSSHTVGDRFVKAESDFLSHIQHLDSTRLESFFTSWTELRDEVKYATRSGSLQPQTSAIVHTISSQVEILAGSMMELEISADNVTSALLKDAISIMDECHPAVDPHFHANLSAQYSGATRHPMRVRNRAVSEESDSAELPQHIPKAYKWLMKHIHNPYPSTAVKQKISRQSGASLNSINSWFINIRRRIGWTTVTRHHFANERSATVDYAYRVFKDGDTGVLDPKLVDAFMGVKENAERLFAGKLEKSDLAKKLDAVAVDLVEEEKARRMLKKGQEMQEAKERRAEERRKKRAAELEKKGETEDGAGWIRVTVAGDSAPSQSVSGRKRRSPSFASEESNEGDSSWLPEPTDRPMKRCRSISSSYTSAGSFMTSHSSSSQASTPAPSTPLTFPLPDLALDTWLANISSESPSLSPDEIVSYESLLPSTTSQSRKRRLSDSDHVSSPATKRLRLPGEPRLHAVSDPLPVSIPVDNAFNFEGLFDFSIPPAVTVGNELPEGDLDLKIFNDWSSWGIEANDCLEQPPQAAEQSQIIPLQQLEVQPSELESAITPGDLGLYELAAEDQAVLDDLLKQFSVEAPAAASETPESTDAPPPTADAGSKQLDFNALALMFESPSPACAIQPNADVSTISNALQTPTPPTPTPQAILAAAAETADREAKMQKLQSLMQEVNTLQREVFG</sequence>
<keyword evidence="3 5" id="KW-0371">Homeobox</keyword>
<dbReference type="InterPro" id="IPR050224">
    <property type="entry name" value="TALE_homeobox"/>
</dbReference>
<gene>
    <name evidence="8" type="ORF">BD410DRAFT_894131</name>
</gene>
<comment type="subcellular location">
    <subcellularLocation>
        <location evidence="5">Nucleus</location>
    </subcellularLocation>
</comment>
<evidence type="ECO:0000256" key="3">
    <source>
        <dbReference type="ARBA" id="ARBA00023155"/>
    </source>
</evidence>
<keyword evidence="9" id="KW-1185">Reference proteome</keyword>